<comment type="caution">
    <text evidence="2">The sequence shown here is derived from an EMBL/GenBank/DDBJ whole genome shotgun (WGS) entry which is preliminary data.</text>
</comment>
<gene>
    <name evidence="2" type="ORF">PanWU01x14_357500</name>
</gene>
<proteinExistence type="predicted"/>
<reference evidence="3" key="1">
    <citation type="submission" date="2016-06" db="EMBL/GenBank/DDBJ databases">
        <title>Parallel loss of symbiosis genes in relatives of nitrogen-fixing non-legume Parasponia.</title>
        <authorList>
            <person name="Van Velzen R."/>
            <person name="Holmer R."/>
            <person name="Bu F."/>
            <person name="Rutten L."/>
            <person name="Van Zeijl A."/>
            <person name="Liu W."/>
            <person name="Santuari L."/>
            <person name="Cao Q."/>
            <person name="Sharma T."/>
            <person name="Shen D."/>
            <person name="Roswanjaya Y."/>
            <person name="Wardhani T."/>
            <person name="Kalhor M.S."/>
            <person name="Jansen J."/>
            <person name="Van den Hoogen J."/>
            <person name="Gungor B."/>
            <person name="Hartog M."/>
            <person name="Hontelez J."/>
            <person name="Verver J."/>
            <person name="Yang W.-C."/>
            <person name="Schijlen E."/>
            <person name="Repin R."/>
            <person name="Schilthuizen M."/>
            <person name="Schranz E."/>
            <person name="Heidstra R."/>
            <person name="Miyata K."/>
            <person name="Fedorova E."/>
            <person name="Kohlen W."/>
            <person name="Bisseling T."/>
            <person name="Smit S."/>
            <person name="Geurts R."/>
        </authorList>
    </citation>
    <scope>NUCLEOTIDE SEQUENCE [LARGE SCALE GENOMIC DNA]</scope>
    <source>
        <strain evidence="3">cv. WU1-14</strain>
    </source>
</reference>
<evidence type="ECO:0000313" key="3">
    <source>
        <dbReference type="Proteomes" id="UP000237105"/>
    </source>
</evidence>
<evidence type="ECO:0000256" key="1">
    <source>
        <dbReference type="SAM" id="MobiDB-lite"/>
    </source>
</evidence>
<evidence type="ECO:0000313" key="2">
    <source>
        <dbReference type="EMBL" id="PON32871.1"/>
    </source>
</evidence>
<sequence>MAKTKTPESTLPSKRKEKVDCSKKRKVIFEDVPASSPPQPPQPVSTSVPPTEAATSSEPNLADKGDKLFSLLN</sequence>
<name>A0A2P5A8J6_PARAD</name>
<protein>
    <submittedName>
        <fullName evidence="2">Uncharacterized protein</fullName>
    </submittedName>
</protein>
<feature type="region of interest" description="Disordered" evidence="1">
    <location>
        <begin position="1"/>
        <end position="73"/>
    </location>
</feature>
<accession>A0A2P5A8J6</accession>
<keyword evidence="3" id="KW-1185">Reference proteome</keyword>
<dbReference type="AlphaFoldDB" id="A0A2P5A8J6"/>
<dbReference type="EMBL" id="JXTB01000775">
    <property type="protein sequence ID" value="PON32871.1"/>
    <property type="molecule type" value="Genomic_DNA"/>
</dbReference>
<organism evidence="2 3">
    <name type="scientific">Parasponia andersonii</name>
    <name type="common">Sponia andersonii</name>
    <dbReference type="NCBI Taxonomy" id="3476"/>
    <lineage>
        <taxon>Eukaryota</taxon>
        <taxon>Viridiplantae</taxon>
        <taxon>Streptophyta</taxon>
        <taxon>Embryophyta</taxon>
        <taxon>Tracheophyta</taxon>
        <taxon>Spermatophyta</taxon>
        <taxon>Magnoliopsida</taxon>
        <taxon>eudicotyledons</taxon>
        <taxon>Gunneridae</taxon>
        <taxon>Pentapetalae</taxon>
        <taxon>rosids</taxon>
        <taxon>fabids</taxon>
        <taxon>Rosales</taxon>
        <taxon>Cannabaceae</taxon>
        <taxon>Parasponia</taxon>
    </lineage>
</organism>
<dbReference type="Proteomes" id="UP000237105">
    <property type="component" value="Unassembled WGS sequence"/>
</dbReference>